<dbReference type="EMBL" id="QXHD01000004">
    <property type="protein sequence ID" value="NEZ57175.1"/>
    <property type="molecule type" value="Genomic_DNA"/>
</dbReference>
<sequence>MKLSRIALSLGIATALIGAVLPIEAHAQRTVRARKNFSTNGSAKTPLGVGFALTDTGSVENFSYTNDEGVLLIKNATGSLVDTNFSEVSDSFSYELSLTNVSVDTSSASNINEFFTDISVEFEFENVSEIFSGLSSDPSAQDLLDFLVAGDSTFTDSGSTFLNDNLDDDNSNVVFPVEDLISLEALGFDLPNDGKDPVNAGSIEIIVLEEENAQVPEPGVTLGLFTLGSIGVFSLRKKKQSLA</sequence>
<feature type="domain" description="Ice-binding protein C-terminal" evidence="1">
    <location>
        <begin position="214"/>
        <end position="238"/>
    </location>
</feature>
<keyword evidence="3" id="KW-1185">Reference proteome</keyword>
<evidence type="ECO:0000259" key="1">
    <source>
        <dbReference type="Pfam" id="PF07589"/>
    </source>
</evidence>
<dbReference type="InterPro" id="IPR013424">
    <property type="entry name" value="Ice-binding_C"/>
</dbReference>
<accession>A0A6M0RLR6</accession>
<name>A0A6M0RLR6_9CYAN</name>
<proteinExistence type="predicted"/>
<evidence type="ECO:0000313" key="3">
    <source>
        <dbReference type="Proteomes" id="UP000481033"/>
    </source>
</evidence>
<dbReference type="AlphaFoldDB" id="A0A6M0RLR6"/>
<dbReference type="Proteomes" id="UP000481033">
    <property type="component" value="Unassembled WGS sequence"/>
</dbReference>
<reference evidence="2 3" key="1">
    <citation type="journal article" date="2020" name="Microb. Ecol.">
        <title>Ecogenomics of the Marine Benthic Filamentous Cyanobacterium Adonisia.</title>
        <authorList>
            <person name="Walter J.M."/>
            <person name="Coutinho F.H."/>
            <person name="Leomil L."/>
            <person name="Hargreaves P.I."/>
            <person name="Campeao M.E."/>
            <person name="Vieira V.V."/>
            <person name="Silva B.S."/>
            <person name="Fistarol G.O."/>
            <person name="Salomon P.S."/>
            <person name="Sawabe T."/>
            <person name="Mino S."/>
            <person name="Hosokawa M."/>
            <person name="Miyashita H."/>
            <person name="Maruyama F."/>
            <person name="van Verk M.C."/>
            <person name="Dutilh B.E."/>
            <person name="Thompson C.C."/>
            <person name="Thompson F.L."/>
        </authorList>
    </citation>
    <scope>NUCLEOTIDE SEQUENCE [LARGE SCALE GENOMIC DNA]</scope>
    <source>
        <strain evidence="2 3">CCMR0081</strain>
    </source>
</reference>
<gene>
    <name evidence="2" type="ORF">DXZ20_16115</name>
</gene>
<dbReference type="RefSeq" id="WP_163664887.1">
    <property type="nucleotide sequence ID" value="NZ_QXHD01000004.1"/>
</dbReference>
<dbReference type="NCBIfam" id="TIGR02595">
    <property type="entry name" value="PEP_CTERM"/>
    <property type="match status" value="1"/>
</dbReference>
<comment type="caution">
    <text evidence="2">The sequence shown here is derived from an EMBL/GenBank/DDBJ whole genome shotgun (WGS) entry which is preliminary data.</text>
</comment>
<protein>
    <submittedName>
        <fullName evidence="2">PEP-CTERM sorting domain-containing protein</fullName>
    </submittedName>
</protein>
<organism evidence="2 3">
    <name type="scientific">Adonisia turfae CCMR0081</name>
    <dbReference type="NCBI Taxonomy" id="2292702"/>
    <lineage>
        <taxon>Bacteria</taxon>
        <taxon>Bacillati</taxon>
        <taxon>Cyanobacteriota</taxon>
        <taxon>Adonisia</taxon>
        <taxon>Adonisia turfae</taxon>
    </lineage>
</organism>
<dbReference type="Pfam" id="PF07589">
    <property type="entry name" value="PEP-CTERM"/>
    <property type="match status" value="1"/>
</dbReference>
<evidence type="ECO:0000313" key="2">
    <source>
        <dbReference type="EMBL" id="NEZ57175.1"/>
    </source>
</evidence>